<protein>
    <submittedName>
        <fullName evidence="2">Uncharacterized protein</fullName>
    </submittedName>
</protein>
<gene>
    <name evidence="2" type="ORF">B7P33_06760</name>
</gene>
<dbReference type="AlphaFoldDB" id="A0A2A4G8U9"/>
<comment type="caution">
    <text evidence="2">The sequence shown here is derived from an EMBL/GenBank/DDBJ whole genome shotgun (WGS) entry which is preliminary data.</text>
</comment>
<feature type="signal peptide" evidence="1">
    <location>
        <begin position="1"/>
        <end position="22"/>
    </location>
</feature>
<reference evidence="2 3" key="1">
    <citation type="submission" date="2017-04" db="EMBL/GenBank/DDBJ databases">
        <title>A new member of the family Flavobacteriaceae isolated from ascidians.</title>
        <authorList>
            <person name="Chen L."/>
        </authorList>
    </citation>
    <scope>NUCLEOTIDE SEQUENCE [LARGE SCALE GENOMIC DNA]</scope>
    <source>
        <strain evidence="2 3">HQA918</strain>
    </source>
</reference>
<proteinExistence type="predicted"/>
<sequence length="213" mass="23966">MKSPTTKLLTLALIFFTTLMQAQEDYILEIDGKPISIGLDKPTEVKIGKKTVQLLLKEKDTLQFLDAQFNFKYPKGFKVSKTTIEEGITQYMLMTAEGAGIIVQKYDVLNPTMLNEMMVNEVTKESVSYGYSMERADYERPLSSGQSLEIDKAVLKYKGETNTYEVATIGHKDEGLLIMTMDMGAFGTQVETDGKALIKLFWDSLQIQMPEAN</sequence>
<accession>A0A2A4G8U9</accession>
<dbReference type="Proteomes" id="UP000219559">
    <property type="component" value="Unassembled WGS sequence"/>
</dbReference>
<dbReference type="EMBL" id="NBWU01000002">
    <property type="protein sequence ID" value="PCE64863.1"/>
    <property type="molecule type" value="Genomic_DNA"/>
</dbReference>
<evidence type="ECO:0000256" key="1">
    <source>
        <dbReference type="SAM" id="SignalP"/>
    </source>
</evidence>
<dbReference type="RefSeq" id="WP_097440142.1">
    <property type="nucleotide sequence ID" value="NZ_KZ300476.1"/>
</dbReference>
<dbReference type="OrthoDB" id="851233at2"/>
<name>A0A2A4G8U9_9FLAO</name>
<feature type="chain" id="PRO_5013105132" evidence="1">
    <location>
        <begin position="23"/>
        <end position="213"/>
    </location>
</feature>
<keyword evidence="3" id="KW-1185">Reference proteome</keyword>
<evidence type="ECO:0000313" key="2">
    <source>
        <dbReference type="EMBL" id="PCE64863.1"/>
    </source>
</evidence>
<keyword evidence="1" id="KW-0732">Signal</keyword>
<evidence type="ECO:0000313" key="3">
    <source>
        <dbReference type="Proteomes" id="UP000219559"/>
    </source>
</evidence>
<organism evidence="2 3">
    <name type="scientific">Sediminicola luteus</name>
    <dbReference type="NCBI Taxonomy" id="319238"/>
    <lineage>
        <taxon>Bacteria</taxon>
        <taxon>Pseudomonadati</taxon>
        <taxon>Bacteroidota</taxon>
        <taxon>Flavobacteriia</taxon>
        <taxon>Flavobacteriales</taxon>
        <taxon>Flavobacteriaceae</taxon>
        <taxon>Sediminicola</taxon>
    </lineage>
</organism>